<evidence type="ECO:0000256" key="11">
    <source>
        <dbReference type="RuleBase" id="RU003682"/>
    </source>
</evidence>
<sequence length="329" mass="35888">MTSVPIIDVSGLRGDRAARQAVADQIGRACEEIGFFCITGHGIPQELIRRVREASLAFFDRDEEEKRAIERQPPSYRGYIPLASEGLARSLGRAGAAADLKEAFSMGPVGAPDDAYHRSAEAAPHFAPNRWPASPADFQPAFEAYYEQLAALAGTLLGGFALALGLPEDWFADKVDRHISNVRALHYPAQPEEIEPGQIRAGEHTDYGCLTILLTEANKGGLEVLNRRGEWEAVPHLPDSFVVNIGDLMAQWSNDRYVSTMHRVANPPRSGNTRRLSIAFFHQPNHDALIECIPGCAGPGNPARYEPITSGGHRLMKVSRANQAATTMA</sequence>
<keyword evidence="6" id="KW-0266">Ethylene biosynthesis</keyword>
<evidence type="ECO:0000256" key="9">
    <source>
        <dbReference type="ARBA" id="ARBA00047725"/>
    </source>
</evidence>
<evidence type="ECO:0000256" key="4">
    <source>
        <dbReference type="ARBA" id="ARBA00012531"/>
    </source>
</evidence>
<evidence type="ECO:0000259" key="12">
    <source>
        <dbReference type="PROSITE" id="PS51471"/>
    </source>
</evidence>
<keyword evidence="14" id="KW-1185">Reference proteome</keyword>
<keyword evidence="11" id="KW-0479">Metal-binding</keyword>
<gene>
    <name evidence="13" type="ORF">NRP21_26910</name>
</gene>
<dbReference type="InterPro" id="IPR026992">
    <property type="entry name" value="DIOX_N"/>
</dbReference>
<dbReference type="Pfam" id="PF03171">
    <property type="entry name" value="2OG-FeII_Oxy"/>
    <property type="match status" value="1"/>
</dbReference>
<evidence type="ECO:0000256" key="7">
    <source>
        <dbReference type="ARBA" id="ARBA00031011"/>
    </source>
</evidence>
<comment type="cofactor">
    <cofactor evidence="1">
        <name>Fe(2+)</name>
        <dbReference type="ChEBI" id="CHEBI:29033"/>
    </cofactor>
</comment>
<dbReference type="InterPro" id="IPR027443">
    <property type="entry name" value="IPNS-like_sf"/>
</dbReference>
<dbReference type="EC" id="1.13.12.19" evidence="4"/>
<evidence type="ECO:0000256" key="8">
    <source>
        <dbReference type="ARBA" id="ARBA00031282"/>
    </source>
</evidence>
<dbReference type="RefSeq" id="WP_257719335.1">
    <property type="nucleotide sequence ID" value="NZ_JANJOU010000039.1"/>
</dbReference>
<accession>A0ABT1XC36</accession>
<dbReference type="InterPro" id="IPR044861">
    <property type="entry name" value="IPNS-like_FE2OG_OXY"/>
</dbReference>
<comment type="catalytic activity">
    <reaction evidence="10">
        <text>L-arginine + 2-oxoglutarate + O2 = guanidine + L-glutamate 5-semialdehyde + succinate + CO2</text>
        <dbReference type="Rhea" id="RHEA:31535"/>
        <dbReference type="ChEBI" id="CHEBI:15379"/>
        <dbReference type="ChEBI" id="CHEBI:16526"/>
        <dbReference type="ChEBI" id="CHEBI:16810"/>
        <dbReference type="ChEBI" id="CHEBI:30031"/>
        <dbReference type="ChEBI" id="CHEBI:30087"/>
        <dbReference type="ChEBI" id="CHEBI:32682"/>
        <dbReference type="ChEBI" id="CHEBI:58066"/>
        <dbReference type="EC" id="1.14.20.7"/>
    </reaction>
</comment>
<name>A0ABT1XC36_9PROT</name>
<keyword evidence="11" id="KW-0408">Iron</keyword>
<comment type="pathway">
    <text evidence="2">Alkene biosynthesis; ethylene biosynthesis via 2-oxoglutarate.</text>
</comment>
<evidence type="ECO:0000256" key="2">
    <source>
        <dbReference type="ARBA" id="ARBA00004767"/>
    </source>
</evidence>
<dbReference type="PRINTS" id="PR00682">
    <property type="entry name" value="IPNSYNTHASE"/>
</dbReference>
<organism evidence="13 14">
    <name type="scientific">Roseomonas populi</name>
    <dbReference type="NCBI Taxonomy" id="3121582"/>
    <lineage>
        <taxon>Bacteria</taxon>
        <taxon>Pseudomonadati</taxon>
        <taxon>Pseudomonadota</taxon>
        <taxon>Alphaproteobacteria</taxon>
        <taxon>Acetobacterales</taxon>
        <taxon>Roseomonadaceae</taxon>
        <taxon>Roseomonas</taxon>
    </lineage>
</organism>
<evidence type="ECO:0000256" key="10">
    <source>
        <dbReference type="ARBA" id="ARBA00049359"/>
    </source>
</evidence>
<dbReference type="InterPro" id="IPR005123">
    <property type="entry name" value="Oxoglu/Fe-dep_dioxygenase_dom"/>
</dbReference>
<dbReference type="EMBL" id="JANJOU010000039">
    <property type="protein sequence ID" value="MCR0985688.1"/>
    <property type="molecule type" value="Genomic_DNA"/>
</dbReference>
<feature type="domain" description="Fe2OG dioxygenase" evidence="12">
    <location>
        <begin position="178"/>
        <end position="284"/>
    </location>
</feature>
<protein>
    <recommendedName>
        <fullName evidence="5">2-oxoglutarate-dependent ethylene/succinate-forming enzyme</fullName>
        <ecNumber evidence="4">1.13.12.19</ecNumber>
        <ecNumber evidence="3">1.14.20.7</ecNumber>
    </recommendedName>
    <alternativeName>
        <fullName evidence="7">2-oxoglutarate dioxygenase (ethylene-forming)</fullName>
    </alternativeName>
    <alternativeName>
        <fullName evidence="8">2-oxoglutarate/L-arginine monooxygenase/decarboxylase (succinate-forming)</fullName>
    </alternativeName>
</protein>
<comment type="catalytic activity">
    <reaction evidence="9">
        <text>2-oxoglutarate + O2 + 2 H(+) = ethene + 3 CO2 + H2O</text>
        <dbReference type="Rhea" id="RHEA:31523"/>
        <dbReference type="ChEBI" id="CHEBI:15377"/>
        <dbReference type="ChEBI" id="CHEBI:15378"/>
        <dbReference type="ChEBI" id="CHEBI:15379"/>
        <dbReference type="ChEBI" id="CHEBI:16526"/>
        <dbReference type="ChEBI" id="CHEBI:16810"/>
        <dbReference type="ChEBI" id="CHEBI:18153"/>
        <dbReference type="EC" id="1.13.12.19"/>
    </reaction>
</comment>
<dbReference type="PANTHER" id="PTHR47990">
    <property type="entry name" value="2-OXOGLUTARATE (2OG) AND FE(II)-DEPENDENT OXYGENASE SUPERFAMILY PROTEIN-RELATED"/>
    <property type="match status" value="1"/>
</dbReference>
<comment type="caution">
    <text evidence="13">The sequence shown here is derived from an EMBL/GenBank/DDBJ whole genome shotgun (WGS) entry which is preliminary data.</text>
</comment>
<evidence type="ECO:0000256" key="1">
    <source>
        <dbReference type="ARBA" id="ARBA00001954"/>
    </source>
</evidence>
<dbReference type="PROSITE" id="PS51471">
    <property type="entry name" value="FE2OG_OXY"/>
    <property type="match status" value="1"/>
</dbReference>
<dbReference type="EC" id="1.14.20.7" evidence="3"/>
<dbReference type="Proteomes" id="UP001524642">
    <property type="component" value="Unassembled WGS sequence"/>
</dbReference>
<dbReference type="Gene3D" id="2.60.120.330">
    <property type="entry name" value="B-lactam Antibiotic, Isopenicillin N Synthase, Chain"/>
    <property type="match status" value="1"/>
</dbReference>
<dbReference type="Pfam" id="PF14226">
    <property type="entry name" value="DIOX_N"/>
    <property type="match status" value="1"/>
</dbReference>
<evidence type="ECO:0000256" key="6">
    <source>
        <dbReference type="ARBA" id="ARBA00022666"/>
    </source>
</evidence>
<evidence type="ECO:0000256" key="5">
    <source>
        <dbReference type="ARBA" id="ARBA00019045"/>
    </source>
</evidence>
<evidence type="ECO:0000313" key="13">
    <source>
        <dbReference type="EMBL" id="MCR0985688.1"/>
    </source>
</evidence>
<dbReference type="InterPro" id="IPR050231">
    <property type="entry name" value="Iron_ascorbate_oxido_reductase"/>
</dbReference>
<keyword evidence="11" id="KW-0560">Oxidoreductase</keyword>
<evidence type="ECO:0000313" key="14">
    <source>
        <dbReference type="Proteomes" id="UP001524642"/>
    </source>
</evidence>
<comment type="similarity">
    <text evidence="11">Belongs to the iron/ascorbate-dependent oxidoreductase family.</text>
</comment>
<evidence type="ECO:0000256" key="3">
    <source>
        <dbReference type="ARBA" id="ARBA00012293"/>
    </source>
</evidence>
<reference evidence="13 14" key="1">
    <citation type="submission" date="2022-06" db="EMBL/GenBank/DDBJ databases">
        <title>Roseomonas CN29.</title>
        <authorList>
            <person name="Cheng Y."/>
            <person name="He X."/>
        </authorList>
    </citation>
    <scope>NUCLEOTIDE SEQUENCE [LARGE SCALE GENOMIC DNA]</scope>
    <source>
        <strain evidence="13 14">CN29</strain>
    </source>
</reference>
<dbReference type="SUPFAM" id="SSF51197">
    <property type="entry name" value="Clavaminate synthase-like"/>
    <property type="match status" value="1"/>
</dbReference>
<proteinExistence type="inferred from homology"/>